<evidence type="ECO:0000313" key="1">
    <source>
        <dbReference type="EMBL" id="VBB75752.1"/>
    </source>
</evidence>
<dbReference type="EMBL" id="LR026965">
    <property type="protein sequence ID" value="VBB75752.1"/>
    <property type="molecule type" value="Genomic_DNA"/>
</dbReference>
<organism evidence="1 2">
    <name type="scientific">Podospora comata</name>
    <dbReference type="NCBI Taxonomy" id="48703"/>
    <lineage>
        <taxon>Eukaryota</taxon>
        <taxon>Fungi</taxon>
        <taxon>Dikarya</taxon>
        <taxon>Ascomycota</taxon>
        <taxon>Pezizomycotina</taxon>
        <taxon>Sordariomycetes</taxon>
        <taxon>Sordariomycetidae</taxon>
        <taxon>Sordariales</taxon>
        <taxon>Podosporaceae</taxon>
        <taxon>Podospora</taxon>
    </lineage>
</organism>
<dbReference type="Proteomes" id="UP000280685">
    <property type="component" value="Chromosome 2"/>
</dbReference>
<name>A0ABY6S356_PODCO</name>
<keyword evidence="2" id="KW-1185">Reference proteome</keyword>
<sequence>MTQNIFRTYPSATLHETLRFEGVEGQMEGFGCMVEQHCFRKRKSRIGGQTEQLPD</sequence>
<reference evidence="1" key="1">
    <citation type="submission" date="2018-02" db="EMBL/GenBank/DDBJ databases">
        <authorList>
            <person name="Silar P."/>
        </authorList>
    </citation>
    <scope>NUCLEOTIDE SEQUENCE [LARGE SCALE GENOMIC DNA]</scope>
    <source>
        <strain evidence="1">T</strain>
    </source>
</reference>
<accession>A0ABY6S356</accession>
<protein>
    <submittedName>
        <fullName evidence="1">Uncharacterized protein</fullName>
    </submittedName>
</protein>
<gene>
    <name evidence="1" type="ORF">PODCO_206657</name>
</gene>
<proteinExistence type="predicted"/>
<evidence type="ECO:0000313" key="2">
    <source>
        <dbReference type="Proteomes" id="UP000280685"/>
    </source>
</evidence>